<dbReference type="AlphaFoldDB" id="A0A1E3BIW9"/>
<feature type="compositionally biased region" description="Polar residues" evidence="2">
    <location>
        <begin position="860"/>
        <end position="878"/>
    </location>
</feature>
<accession>A0A1E3BIW9</accession>
<feature type="region of interest" description="Disordered" evidence="2">
    <location>
        <begin position="975"/>
        <end position="1011"/>
    </location>
</feature>
<feature type="region of interest" description="Disordered" evidence="2">
    <location>
        <begin position="380"/>
        <end position="446"/>
    </location>
</feature>
<feature type="compositionally biased region" description="Basic and acidic residues" evidence="2">
    <location>
        <begin position="280"/>
        <end position="291"/>
    </location>
</feature>
<reference evidence="3 4" key="1">
    <citation type="journal article" date="2016" name="BMC Genomics">
        <title>Comparative genomic and transcriptomic analyses of the Fuzhuan brick tea-fermentation fungus Aspergillus cristatus.</title>
        <authorList>
            <person name="Ge Y."/>
            <person name="Wang Y."/>
            <person name="Liu Y."/>
            <person name="Tan Y."/>
            <person name="Ren X."/>
            <person name="Zhang X."/>
            <person name="Hyde K.D."/>
            <person name="Liu Y."/>
            <person name="Liu Z."/>
        </authorList>
    </citation>
    <scope>NUCLEOTIDE SEQUENCE [LARGE SCALE GENOMIC DNA]</scope>
    <source>
        <strain evidence="3 4">GZAAS20.1005</strain>
    </source>
</reference>
<dbReference type="GO" id="GO:0070823">
    <property type="term" value="C:HDA1 complex"/>
    <property type="evidence" value="ECO:0007669"/>
    <property type="project" value="InterPro"/>
</dbReference>
<evidence type="ECO:0000313" key="4">
    <source>
        <dbReference type="Proteomes" id="UP000094569"/>
    </source>
</evidence>
<feature type="compositionally biased region" description="Low complexity" evidence="2">
    <location>
        <begin position="356"/>
        <end position="368"/>
    </location>
</feature>
<feature type="region of interest" description="Disordered" evidence="2">
    <location>
        <begin position="71"/>
        <end position="186"/>
    </location>
</feature>
<evidence type="ECO:0000313" key="3">
    <source>
        <dbReference type="EMBL" id="ODM20894.1"/>
    </source>
</evidence>
<feature type="compositionally biased region" description="Low complexity" evidence="2">
    <location>
        <begin position="1167"/>
        <end position="1178"/>
    </location>
</feature>
<feature type="compositionally biased region" description="Polar residues" evidence="2">
    <location>
        <begin position="148"/>
        <end position="163"/>
    </location>
</feature>
<feature type="compositionally biased region" description="Polar residues" evidence="2">
    <location>
        <begin position="423"/>
        <end position="440"/>
    </location>
</feature>
<name>A0A1E3BIW9_ASPCR</name>
<protein>
    <recommendedName>
        <fullName evidence="5">Chromo domain-containing protein</fullName>
    </recommendedName>
</protein>
<feature type="compositionally biased region" description="Basic and acidic residues" evidence="2">
    <location>
        <begin position="1135"/>
        <end position="1144"/>
    </location>
</feature>
<dbReference type="Gene3D" id="3.40.50.12360">
    <property type="match status" value="1"/>
</dbReference>
<dbReference type="InterPro" id="IPR038609">
    <property type="entry name" value="HDA1_su2/3_sf"/>
</dbReference>
<dbReference type="InterPro" id="IPR016197">
    <property type="entry name" value="Chromo-like_dom_sf"/>
</dbReference>
<feature type="compositionally biased region" description="Basic and acidic residues" evidence="2">
    <location>
        <begin position="301"/>
        <end position="310"/>
    </location>
</feature>
<feature type="compositionally biased region" description="Low complexity" evidence="2">
    <location>
        <begin position="1148"/>
        <end position="1158"/>
    </location>
</feature>
<dbReference type="Pfam" id="PF11496">
    <property type="entry name" value="HDA2-3"/>
    <property type="match status" value="1"/>
</dbReference>
<sequence length="1199" mass="133948">MWRKRKASSSVPARYTDEPRRKRLKNNLIISSSEDEEEDETEDSENGDSGNDEEWDIKCILDESDSQYLIDWEGPWSPTWEPKENANDVAVKVWEDRKKQRRSRTRAPSSPPLRAHSQSSQLSASDTSVQSSVVEIEDTEPVECEVQQPIQQDTPQPRSQRQASPLFVPFDAASSDEEDIPLVRSPKTRALRLGSSERALSSSRVVPSSTQQSRSIPVFEYVRKSPIPQEFILPGESKEASLNILQTTSTSEGALFVPGGDNEPRSGSPCVPETDQQPQRIKEVGVREKANLNRSTFPERTTSKAGKEVEISETPPALLAAPQTQNTPSRASSRAQERDTGLQAPTQSINIQSNWSQTYSSSGTTSSETYSFHTTITAARTRHATTTPESVVPSRNQGSTDTRSQAGNRCTLPTRDTRPGDSRINTMDGQNQSPRATPTGSVMDKYSHIEGATPREKMRNAYAQLQAKSSLFSQNPEPSATPSSAGDIDSSAPLSVPETAPLSVRHEKEPAHPAQPNIPAASFEPPTQMEHPTVQTIQPSALTFSLAQDISPGSVHLGPSEFAIPLPMDSRVKDDYERVLADGVQIIRNFVRASEPNANIAANQRWNLVPKVQEILEKLSNVSTHPDLNIAEHISESESDLQKEAAWAEYSSAKFLFLGYLVQLASDRDLHLVIMVQGGKTLQILERYLLGKGLTYTRPRQEMGAGTNMEVSMVKGSFSFGIQSTQSEGVIETYKRPSAIISLDRSFNAKSPSVEHMRTTYARDGSLLPVIRLLVSNTSEHIERCFHEVSGLQHLRLVIQYSVRLRDTVGDLQDNALGVSEDAEEVLSCLQSDNFHANWPLPAIEPLKIFGPEELDSAVNRNQSDANTESEPTSSTQKRGYVEDTETPTSKRQRVDPSQDISQLTAESMKFPSQTLGTGLQALESNLVQMKTAHAAELEKLRKTLAETQSRLQEREKAMEALQHRYEYRTRELHKVRQERDRLDQAKTSAEQRSERQKEELTKVKDERTELRHELDKARESLKEGGGNIAELEKAQEEIRRLTKEQAGLERKADYEKNQAEYTREQYQNASKVAAQFGNENRQLRDENEKLKRKVEGDATRLREINKKNDESRHLSRVEELEAILASREDLLRRKEEELREIRKNRPSTRSTSTPRSPKWAATSRPGSPGINNNNNSGNGNGLSYGKGSALRFSSEMSL</sequence>
<dbReference type="InterPro" id="IPR021006">
    <property type="entry name" value="Hda2/3"/>
</dbReference>
<dbReference type="SUPFAM" id="SSF54160">
    <property type="entry name" value="Chromo domain-like"/>
    <property type="match status" value="1"/>
</dbReference>
<feature type="compositionally biased region" description="Low complexity" evidence="2">
    <location>
        <begin position="106"/>
        <end position="134"/>
    </location>
</feature>
<feature type="compositionally biased region" description="Polar residues" evidence="2">
    <location>
        <begin position="343"/>
        <end position="355"/>
    </location>
</feature>
<feature type="region of interest" description="Disordered" evidence="2">
    <location>
        <begin position="472"/>
        <end position="522"/>
    </location>
</feature>
<feature type="compositionally biased region" description="Polar residues" evidence="2">
    <location>
        <begin position="393"/>
        <end position="408"/>
    </location>
</feature>
<feature type="compositionally biased region" description="Acidic residues" evidence="2">
    <location>
        <begin position="33"/>
        <end position="55"/>
    </location>
</feature>
<dbReference type="Gene3D" id="2.40.50.40">
    <property type="match status" value="1"/>
</dbReference>
<dbReference type="STRING" id="573508.A0A1E3BIW9"/>
<dbReference type="EMBL" id="JXNT01000003">
    <property type="protein sequence ID" value="ODM20894.1"/>
    <property type="molecule type" value="Genomic_DNA"/>
</dbReference>
<feature type="region of interest" description="Disordered" evidence="2">
    <location>
        <begin position="1"/>
        <end position="56"/>
    </location>
</feature>
<feature type="region of interest" description="Disordered" evidence="2">
    <location>
        <begin position="860"/>
        <end position="900"/>
    </location>
</feature>
<feature type="compositionally biased region" description="Polar residues" evidence="2">
    <location>
        <begin position="472"/>
        <end position="484"/>
    </location>
</feature>
<feature type="compositionally biased region" description="Polar residues" evidence="2">
    <location>
        <begin position="322"/>
        <end position="334"/>
    </location>
</feature>
<dbReference type="Proteomes" id="UP000094569">
    <property type="component" value="Unassembled WGS sequence"/>
</dbReference>
<dbReference type="VEuPathDB" id="FungiDB:SI65_03947"/>
<dbReference type="OrthoDB" id="3647690at2759"/>
<feature type="region of interest" description="Disordered" evidence="2">
    <location>
        <begin position="252"/>
        <end position="368"/>
    </location>
</feature>
<evidence type="ECO:0000256" key="2">
    <source>
        <dbReference type="SAM" id="MobiDB-lite"/>
    </source>
</evidence>
<organism evidence="3 4">
    <name type="scientific">Aspergillus cristatus</name>
    <name type="common">Chinese Fuzhuan brick tea-fermentation fungus</name>
    <name type="synonym">Eurotium cristatum</name>
    <dbReference type="NCBI Taxonomy" id="573508"/>
    <lineage>
        <taxon>Eukaryota</taxon>
        <taxon>Fungi</taxon>
        <taxon>Dikarya</taxon>
        <taxon>Ascomycota</taxon>
        <taxon>Pezizomycotina</taxon>
        <taxon>Eurotiomycetes</taxon>
        <taxon>Eurotiomycetidae</taxon>
        <taxon>Eurotiales</taxon>
        <taxon>Aspergillaceae</taxon>
        <taxon>Aspergillus</taxon>
        <taxon>Aspergillus subgen. Aspergillus</taxon>
    </lineage>
</organism>
<gene>
    <name evidence="3" type="ORF">SI65_03947</name>
</gene>
<evidence type="ECO:0008006" key="5">
    <source>
        <dbReference type="Google" id="ProtNLM"/>
    </source>
</evidence>
<feature type="region of interest" description="Disordered" evidence="2">
    <location>
        <begin position="1135"/>
        <end position="1199"/>
    </location>
</feature>
<proteinExistence type="predicted"/>
<comment type="subunit">
    <text evidence="1">Component of the NuA4 histone acetyltransferase complex.</text>
</comment>
<evidence type="ECO:0000256" key="1">
    <source>
        <dbReference type="ARBA" id="ARBA00011353"/>
    </source>
</evidence>
<comment type="caution">
    <text evidence="3">The sequence shown here is derived from an EMBL/GenBank/DDBJ whole genome shotgun (WGS) entry which is preliminary data.</text>
</comment>
<keyword evidence="4" id="KW-1185">Reference proteome</keyword>